<feature type="domain" description="Enoyl reductase (ER)" evidence="1">
    <location>
        <begin position="12"/>
        <end position="328"/>
    </location>
</feature>
<dbReference type="SMART" id="SM00829">
    <property type="entry name" value="PKS_ER"/>
    <property type="match status" value="1"/>
</dbReference>
<dbReference type="InterPro" id="IPR011032">
    <property type="entry name" value="GroES-like_sf"/>
</dbReference>
<sequence length="332" mass="35939">MTTFKALWVQQNAISKFFTQEVVERQTDQLPAGEVLVKVHYSSLNYKDALSAKGNKGVTKHYPHTPGIDAAGEVVESVVEDWQPGEKVIVTGYNLGMDTPGGFGQYIRVPANWVLRLPEGMSFYDAMALGTAGLTAALSLTKLQQMGVMPDSGEVFVTGASGGVGSLSIALLAKLGYTIAACTGKLEQAEYLSQLGATKIIDRETAFEGVERPLLSEQWAGAIDTVGGDILFNVIKSLKYGGSVASCGLVASPNFQANVFPFILRGVNWLGIDSVELPLNTKQQMFTKLANEWRIPLLDKIVHEVALEELPHFIESMFKGRLVGRVVVNLTD</sequence>
<evidence type="ECO:0000259" key="1">
    <source>
        <dbReference type="SMART" id="SM00829"/>
    </source>
</evidence>
<dbReference type="PANTHER" id="PTHR43677:SF1">
    <property type="entry name" value="ACRYLYL-COA REDUCTASE ACUI-RELATED"/>
    <property type="match status" value="1"/>
</dbReference>
<dbReference type="InterPro" id="IPR014188">
    <property type="entry name" value="Acrylyl-CoA_reductase_AcuI"/>
</dbReference>
<dbReference type="InterPro" id="IPR020843">
    <property type="entry name" value="ER"/>
</dbReference>
<dbReference type="RefSeq" id="WP_274687441.1">
    <property type="nucleotide sequence ID" value="NZ_JAPMOU010000003.1"/>
</dbReference>
<comment type="caution">
    <text evidence="2">The sequence shown here is derived from an EMBL/GenBank/DDBJ whole genome shotgun (WGS) entry which is preliminary data.</text>
</comment>
<gene>
    <name evidence="2" type="ORF">ORQ98_03725</name>
</gene>
<dbReference type="InterPro" id="IPR013149">
    <property type="entry name" value="ADH-like_C"/>
</dbReference>
<proteinExistence type="predicted"/>
<keyword evidence="3" id="KW-1185">Reference proteome</keyword>
<dbReference type="Proteomes" id="UP001528823">
    <property type="component" value="Unassembled WGS sequence"/>
</dbReference>
<accession>A0ABT5U4Z4</accession>
<dbReference type="Gene3D" id="3.90.180.10">
    <property type="entry name" value="Medium-chain alcohol dehydrogenases, catalytic domain"/>
    <property type="match status" value="1"/>
</dbReference>
<evidence type="ECO:0000313" key="3">
    <source>
        <dbReference type="Proteomes" id="UP001528823"/>
    </source>
</evidence>
<dbReference type="NCBIfam" id="TIGR02823">
    <property type="entry name" value="oxido_YhdH"/>
    <property type="match status" value="1"/>
</dbReference>
<dbReference type="Pfam" id="PF08240">
    <property type="entry name" value="ADH_N"/>
    <property type="match status" value="1"/>
</dbReference>
<dbReference type="Pfam" id="PF00107">
    <property type="entry name" value="ADH_zinc_N"/>
    <property type="match status" value="1"/>
</dbReference>
<dbReference type="CDD" id="cd05280">
    <property type="entry name" value="MDR_yhdh_yhfp"/>
    <property type="match status" value="1"/>
</dbReference>
<dbReference type="InterPro" id="IPR036291">
    <property type="entry name" value="NAD(P)-bd_dom_sf"/>
</dbReference>
<dbReference type="Gene3D" id="3.40.50.720">
    <property type="entry name" value="NAD(P)-binding Rossmann-like Domain"/>
    <property type="match status" value="1"/>
</dbReference>
<dbReference type="SUPFAM" id="SSF50129">
    <property type="entry name" value="GroES-like"/>
    <property type="match status" value="1"/>
</dbReference>
<organism evidence="2 3">
    <name type="scientific">Spartinivicinus poritis</name>
    <dbReference type="NCBI Taxonomy" id="2994640"/>
    <lineage>
        <taxon>Bacteria</taxon>
        <taxon>Pseudomonadati</taxon>
        <taxon>Pseudomonadota</taxon>
        <taxon>Gammaproteobacteria</taxon>
        <taxon>Oceanospirillales</taxon>
        <taxon>Zooshikellaceae</taxon>
        <taxon>Spartinivicinus</taxon>
    </lineage>
</organism>
<dbReference type="InterPro" id="IPR013154">
    <property type="entry name" value="ADH-like_N"/>
</dbReference>
<protein>
    <submittedName>
        <fullName evidence="2">YhdH/YhfP family quinone oxidoreductase</fullName>
    </submittedName>
</protein>
<evidence type="ECO:0000313" key="2">
    <source>
        <dbReference type="EMBL" id="MDE1461071.1"/>
    </source>
</evidence>
<dbReference type="SUPFAM" id="SSF51735">
    <property type="entry name" value="NAD(P)-binding Rossmann-fold domains"/>
    <property type="match status" value="1"/>
</dbReference>
<dbReference type="InterPro" id="IPR051397">
    <property type="entry name" value="Zn-ADH-like_protein"/>
</dbReference>
<reference evidence="2 3" key="1">
    <citation type="submission" date="2022-11" db="EMBL/GenBank/DDBJ databases">
        <title>Spartinivicinus poritis sp. nov., isolated from scleractinian coral Porites lutea.</title>
        <authorList>
            <person name="Zhang G."/>
            <person name="Cai L."/>
            <person name="Wei Q."/>
        </authorList>
    </citation>
    <scope>NUCLEOTIDE SEQUENCE [LARGE SCALE GENOMIC DNA]</scope>
    <source>
        <strain evidence="2 3">A2-2</strain>
    </source>
</reference>
<dbReference type="EMBL" id="JAPMOU010000003">
    <property type="protein sequence ID" value="MDE1461071.1"/>
    <property type="molecule type" value="Genomic_DNA"/>
</dbReference>
<name>A0ABT5U4Z4_9GAMM</name>
<dbReference type="PANTHER" id="PTHR43677">
    <property type="entry name" value="SHORT-CHAIN DEHYDROGENASE/REDUCTASE"/>
    <property type="match status" value="1"/>
</dbReference>